<feature type="region of interest" description="Disordered" evidence="2">
    <location>
        <begin position="133"/>
        <end position="157"/>
    </location>
</feature>
<dbReference type="Proteomes" id="UP000196573">
    <property type="component" value="Unassembled WGS sequence"/>
</dbReference>
<keyword evidence="1" id="KW-0175">Coiled coil</keyword>
<name>A0A1X7ALC5_9GAMM</name>
<protein>
    <recommendedName>
        <fullName evidence="5">RING-type domain-containing protein</fullName>
    </recommendedName>
</protein>
<feature type="compositionally biased region" description="Basic and acidic residues" evidence="2">
    <location>
        <begin position="867"/>
        <end position="878"/>
    </location>
</feature>
<gene>
    <name evidence="3" type="ORF">EHSB41UT_02694</name>
</gene>
<evidence type="ECO:0000313" key="4">
    <source>
        <dbReference type="Proteomes" id="UP000196573"/>
    </source>
</evidence>
<keyword evidence="4" id="KW-1185">Reference proteome</keyword>
<evidence type="ECO:0000256" key="1">
    <source>
        <dbReference type="SAM" id="Coils"/>
    </source>
</evidence>
<feature type="coiled-coil region" evidence="1">
    <location>
        <begin position="284"/>
        <end position="318"/>
    </location>
</feature>
<sequence>MKKSIYRRHNNKTISVTISKIFIPFFLIVLSLTASAGKDGVKFDKSLGVSRYEMSHIPANSLPGSATPVTPLKECSFCSDIPRMSPYICSSCSVYACQTCVSDYQKQVLSHPGGGIMNCPDCHKKIVSVASSSSESTGLEPDGELSSRANISEADDGQGSRYHLVDGWGESLGSLDVLCGNEGCSWTMKYGDGEGKAESDKHARNCSYGEDDCTAGCGEKVKRNNPDEHQKTCAHALVPCPDCNGNIARKLVDEHQGSDDCRLEKAALYIGRLQLDSPDARTVFELHQELVRSMSQKMNNLEEVNKQLQAKVDQQNYHLQLQANVNKHEGDQIIVLNLDGPPDTPLPETGQTYFSEPFRIGGNLRGDALLMIAVSYPDAQSSDTETSGNAYIYLLGSQNVLDRLVKQHETIDVDLLLLYDGEKSRSPMRLTYHLSSVSYQAIQRAPKIEGARFIPLGYGSDPALKEWLVRPQHIKTRRAAMLVRNRKETVSLMPPSELSSAYQQSPVAISDNELHIAINFHHFLSGGRIDYRFLLNGKPYTVNVQLEQIATGVNENHSGQGRAVQDSHVILEFIEDSWPMEPRIGQGGISAHISQIHYQGNSPGIFSNQAIKVGSESFRVPIGGNHLAFKQFVIRFAQEGSSDRFLLSELPLSQHSHSAAHGNSNFQLKSLLLASQERARAKEQQFQKILSNISAQQDIRYGTVSIDNQNSAITWVIPEMEACLALQLNEVKTLEARVGDFNYWLRFYLYGNGMYNFAIYANQASFFFGDQPGSFNKMRFHMAGNTTEVYDLDVGKSGLIFGSDIWYAITHRGYGWPGLVGLSDSSAEVKPDAQGQLKVTLEFVNDRPARNASRRTVSSNSRTRVVRNGEEANRPEPR</sequence>
<organism evidence="3 4">
    <name type="scientific">Parendozoicomonas haliclonae</name>
    <dbReference type="NCBI Taxonomy" id="1960125"/>
    <lineage>
        <taxon>Bacteria</taxon>
        <taxon>Pseudomonadati</taxon>
        <taxon>Pseudomonadota</taxon>
        <taxon>Gammaproteobacteria</taxon>
        <taxon>Oceanospirillales</taxon>
        <taxon>Endozoicomonadaceae</taxon>
        <taxon>Parendozoicomonas</taxon>
    </lineage>
</organism>
<dbReference type="Gene3D" id="3.30.40.10">
    <property type="entry name" value="Zinc/RING finger domain, C3HC4 (zinc finger)"/>
    <property type="match status" value="1"/>
</dbReference>
<dbReference type="InterPro" id="IPR013083">
    <property type="entry name" value="Znf_RING/FYVE/PHD"/>
</dbReference>
<dbReference type="EMBL" id="FWPT01000006">
    <property type="protein sequence ID" value="SMA48323.1"/>
    <property type="molecule type" value="Genomic_DNA"/>
</dbReference>
<evidence type="ECO:0008006" key="5">
    <source>
        <dbReference type="Google" id="ProtNLM"/>
    </source>
</evidence>
<accession>A0A1X7ALC5</accession>
<proteinExistence type="predicted"/>
<evidence type="ECO:0000256" key="2">
    <source>
        <dbReference type="SAM" id="MobiDB-lite"/>
    </source>
</evidence>
<feature type="compositionally biased region" description="Low complexity" evidence="2">
    <location>
        <begin position="850"/>
        <end position="863"/>
    </location>
</feature>
<feature type="region of interest" description="Disordered" evidence="2">
    <location>
        <begin position="849"/>
        <end position="878"/>
    </location>
</feature>
<evidence type="ECO:0000313" key="3">
    <source>
        <dbReference type="EMBL" id="SMA48323.1"/>
    </source>
</evidence>
<dbReference type="SUPFAM" id="SSF49599">
    <property type="entry name" value="TRAF domain-like"/>
    <property type="match status" value="1"/>
</dbReference>
<dbReference type="AlphaFoldDB" id="A0A1X7ALC5"/>
<reference evidence="3 4" key="1">
    <citation type="submission" date="2017-03" db="EMBL/GenBank/DDBJ databases">
        <authorList>
            <person name="Afonso C.L."/>
            <person name="Miller P.J."/>
            <person name="Scott M.A."/>
            <person name="Spackman E."/>
            <person name="Goraichik I."/>
            <person name="Dimitrov K.M."/>
            <person name="Suarez D.L."/>
            <person name="Swayne D.E."/>
        </authorList>
    </citation>
    <scope>NUCLEOTIDE SEQUENCE [LARGE SCALE GENOMIC DNA]</scope>
    <source>
        <strain evidence="3">SB41UT1</strain>
    </source>
</reference>